<keyword evidence="3" id="KW-1185">Reference proteome</keyword>
<keyword evidence="1" id="KW-1133">Transmembrane helix</keyword>
<dbReference type="KEGG" id="pspw:BJG93_16700"/>
<keyword evidence="1" id="KW-0472">Membrane</keyword>
<organism evidence="2 3">
    <name type="scientific">Paraburkholderia sprentiae WSM5005</name>
    <dbReference type="NCBI Taxonomy" id="754502"/>
    <lineage>
        <taxon>Bacteria</taxon>
        <taxon>Pseudomonadati</taxon>
        <taxon>Pseudomonadota</taxon>
        <taxon>Betaproteobacteria</taxon>
        <taxon>Burkholderiales</taxon>
        <taxon>Burkholderiaceae</taxon>
        <taxon>Paraburkholderia</taxon>
    </lineage>
</organism>
<proteinExistence type="predicted"/>
<reference evidence="2" key="1">
    <citation type="submission" date="2016-09" db="EMBL/GenBank/DDBJ databases">
        <title>The Complete Genome of Burkholderia sprentiae wsm5005.</title>
        <authorList>
            <person name="De Meyer S."/>
            <person name="Wang P."/>
            <person name="Terpolilli J."/>
        </authorList>
    </citation>
    <scope>NUCLEOTIDE SEQUENCE [LARGE SCALE GENOMIC DNA]</scope>
    <source>
        <strain evidence="2">WSM5005</strain>
    </source>
</reference>
<dbReference type="EMBL" id="CP017562">
    <property type="protein sequence ID" value="APA87184.2"/>
    <property type="molecule type" value="Genomic_DNA"/>
</dbReference>
<evidence type="ECO:0000313" key="3">
    <source>
        <dbReference type="Proteomes" id="UP000179860"/>
    </source>
</evidence>
<dbReference type="RefSeq" id="WP_027193805.1">
    <property type="nucleotide sequence ID" value="NZ_CP017562.2"/>
</dbReference>
<name>A0A1I9YLK1_9BURK</name>
<dbReference type="AlphaFoldDB" id="A0A1I9YLK1"/>
<sequence length="93" mass="10049">MSTVQIAQHLSPWGLFLQADAIVKPIMAVPVLASLANWAVIVDKLWRLRELRMRAVRWHTALAQPDGLAALSDALAKEPAGDADARAGGRAQL</sequence>
<protein>
    <submittedName>
        <fullName evidence="2">Uncharacterized protein</fullName>
    </submittedName>
</protein>
<evidence type="ECO:0000256" key="1">
    <source>
        <dbReference type="SAM" id="Phobius"/>
    </source>
</evidence>
<keyword evidence="1" id="KW-0812">Transmembrane</keyword>
<evidence type="ECO:0000313" key="2">
    <source>
        <dbReference type="EMBL" id="APA87184.2"/>
    </source>
</evidence>
<reference evidence="2" key="2">
    <citation type="submission" date="2021-06" db="EMBL/GenBank/DDBJ databases">
        <authorList>
            <person name="Rogers T.H."/>
            <person name="Ramsay J.P."/>
            <person name="Wang P."/>
            <person name="Terpolilli J."/>
        </authorList>
    </citation>
    <scope>NUCLEOTIDE SEQUENCE [LARGE SCALE GENOMIC DNA]</scope>
    <source>
        <strain evidence="2">WSM5005</strain>
    </source>
</reference>
<accession>A0A1I9YLK1</accession>
<dbReference type="Proteomes" id="UP000179860">
    <property type="component" value="Chromosome 2"/>
</dbReference>
<gene>
    <name evidence="2" type="ORF">BJG93_16700</name>
</gene>
<feature type="transmembrane region" description="Helical" evidence="1">
    <location>
        <begin position="22"/>
        <end position="42"/>
    </location>
</feature>